<accession>A0A0F9TE50</accession>
<comment type="caution">
    <text evidence="1">The sequence shown here is derived from an EMBL/GenBank/DDBJ whole genome shotgun (WGS) entry which is preliminary data.</text>
</comment>
<sequence length="59" mass="7127">MSEIEKKETDFDLRAFFNSKKGKEILEQSEKDLREEFMTNTGMFSPEEDEAWEYLKKEI</sequence>
<protein>
    <submittedName>
        <fullName evidence="1">Uncharacterized protein</fullName>
    </submittedName>
</protein>
<dbReference type="EMBL" id="LAZR01001284">
    <property type="protein sequence ID" value="KKN47286.1"/>
    <property type="molecule type" value="Genomic_DNA"/>
</dbReference>
<reference evidence="1" key="1">
    <citation type="journal article" date="2015" name="Nature">
        <title>Complex archaea that bridge the gap between prokaryotes and eukaryotes.</title>
        <authorList>
            <person name="Spang A."/>
            <person name="Saw J.H."/>
            <person name="Jorgensen S.L."/>
            <person name="Zaremba-Niedzwiedzka K."/>
            <person name="Martijn J."/>
            <person name="Lind A.E."/>
            <person name="van Eijk R."/>
            <person name="Schleper C."/>
            <person name="Guy L."/>
            <person name="Ettema T.J."/>
        </authorList>
    </citation>
    <scope>NUCLEOTIDE SEQUENCE</scope>
</reference>
<proteinExistence type="predicted"/>
<dbReference type="AlphaFoldDB" id="A0A0F9TE50"/>
<gene>
    <name evidence="1" type="ORF">LCGC14_0664370</name>
</gene>
<organism evidence="1">
    <name type="scientific">marine sediment metagenome</name>
    <dbReference type="NCBI Taxonomy" id="412755"/>
    <lineage>
        <taxon>unclassified sequences</taxon>
        <taxon>metagenomes</taxon>
        <taxon>ecological metagenomes</taxon>
    </lineage>
</organism>
<evidence type="ECO:0000313" key="1">
    <source>
        <dbReference type="EMBL" id="KKN47286.1"/>
    </source>
</evidence>
<name>A0A0F9TE50_9ZZZZ</name>